<organism evidence="3 4">
    <name type="scientific">Coleophoma crateriformis</name>
    <dbReference type="NCBI Taxonomy" id="565419"/>
    <lineage>
        <taxon>Eukaryota</taxon>
        <taxon>Fungi</taxon>
        <taxon>Dikarya</taxon>
        <taxon>Ascomycota</taxon>
        <taxon>Pezizomycotina</taxon>
        <taxon>Leotiomycetes</taxon>
        <taxon>Helotiales</taxon>
        <taxon>Dermateaceae</taxon>
        <taxon>Coleophoma</taxon>
    </lineage>
</organism>
<dbReference type="InterPro" id="IPR021858">
    <property type="entry name" value="Fun_TF"/>
</dbReference>
<dbReference type="GO" id="GO:0005634">
    <property type="term" value="C:nucleus"/>
    <property type="evidence" value="ECO:0007669"/>
    <property type="project" value="UniProtKB-SubCell"/>
</dbReference>
<dbReference type="PANTHER" id="PTHR37534:SF46">
    <property type="entry name" value="ZN(II)2CYS6 TRANSCRIPTION FACTOR (EUROFUNG)"/>
    <property type="match status" value="1"/>
</dbReference>
<dbReference type="Proteomes" id="UP000256328">
    <property type="component" value="Unassembled WGS sequence"/>
</dbReference>
<reference evidence="3 4" key="1">
    <citation type="journal article" date="2018" name="IMA Fungus">
        <title>IMA Genome-F 9: Draft genome sequence of Annulohypoxylon stygium, Aspergillus mulundensis, Berkeleyomyces basicola (syn. Thielaviopsis basicola), Ceratocystis smalleyi, two Cercospora beticola strains, Coleophoma cylindrospora, Fusarium fracticaudum, Phialophora cf. hyalina, and Morchella septimelata.</title>
        <authorList>
            <person name="Wingfield B.D."/>
            <person name="Bills G.F."/>
            <person name="Dong Y."/>
            <person name="Huang W."/>
            <person name="Nel W.J."/>
            <person name="Swalarsk-Parry B.S."/>
            <person name="Vaghefi N."/>
            <person name="Wilken P.M."/>
            <person name="An Z."/>
            <person name="de Beer Z.W."/>
            <person name="De Vos L."/>
            <person name="Chen L."/>
            <person name="Duong T.A."/>
            <person name="Gao Y."/>
            <person name="Hammerbacher A."/>
            <person name="Kikkert J.R."/>
            <person name="Li Y."/>
            <person name="Li H."/>
            <person name="Li K."/>
            <person name="Li Q."/>
            <person name="Liu X."/>
            <person name="Ma X."/>
            <person name="Naidoo K."/>
            <person name="Pethybridge S.J."/>
            <person name="Sun J."/>
            <person name="Steenkamp E.T."/>
            <person name="van der Nest M.A."/>
            <person name="van Wyk S."/>
            <person name="Wingfield M.J."/>
            <person name="Xiong C."/>
            <person name="Yue Q."/>
            <person name="Zhang X."/>
        </authorList>
    </citation>
    <scope>NUCLEOTIDE SEQUENCE [LARGE SCALE GENOMIC DNA]</scope>
    <source>
        <strain evidence="3 4">BP5796</strain>
    </source>
</reference>
<dbReference type="PANTHER" id="PTHR37534">
    <property type="entry name" value="TRANSCRIPTIONAL ACTIVATOR PROTEIN UGA3"/>
    <property type="match status" value="1"/>
</dbReference>
<dbReference type="Pfam" id="PF11951">
    <property type="entry name" value="Fungal_trans_2"/>
    <property type="match status" value="1"/>
</dbReference>
<evidence type="ECO:0000256" key="1">
    <source>
        <dbReference type="ARBA" id="ARBA00004123"/>
    </source>
</evidence>
<evidence type="ECO:0008006" key="5">
    <source>
        <dbReference type="Google" id="ProtNLM"/>
    </source>
</evidence>
<name>A0A3D8QIA4_9HELO</name>
<dbReference type="OrthoDB" id="10256055at2759"/>
<evidence type="ECO:0000313" key="3">
    <source>
        <dbReference type="EMBL" id="RDW61467.1"/>
    </source>
</evidence>
<sequence length="444" mass="50550">MPKERAAGRANVTIGRQGCDEALPFCERCVAYGLDCEGYGSKRVAFRNQTQANTLSSKAMVMRAKPRVAISLPSIALPAGQRSLLHDFINGFASSRALSPVQNFYKDDIAPLAMEHEHVRSAILALTAAYTNNHRGAETFKSYQDAVQLFRLSLKDTANRQADLACMFILTWFEILIFDPENWKTLLELDGGRDANDSNMDSVAVGACERLYGIVGATIYLNDEWMQSPMVDTEFQTRAFAIIQRLDKWYASLPKELHWSDDNNELSRRSHLQKMILLHYYSIKVHIFHMVDPLRLGLWNDSMVLARRCLLLIRAIGPPSKATQTDYKGDLGVPFAFAVVGVYFDDKEERQWINDYLFELGRDTVWCGYERAMCLRAWWQSSVSGKRLLMSRPKREDAPWDWKPEMGMNVGILYEDLKTGTLGRDSYFLNGSQKDLVLLPARQT</sequence>
<comment type="caution">
    <text evidence="3">The sequence shown here is derived from an EMBL/GenBank/DDBJ whole genome shotgun (WGS) entry which is preliminary data.</text>
</comment>
<dbReference type="EMBL" id="PDLN01000018">
    <property type="protein sequence ID" value="RDW61467.1"/>
    <property type="molecule type" value="Genomic_DNA"/>
</dbReference>
<dbReference type="CDD" id="cd12148">
    <property type="entry name" value="fungal_TF_MHR"/>
    <property type="match status" value="1"/>
</dbReference>
<dbReference type="AlphaFoldDB" id="A0A3D8QIA4"/>
<dbReference type="GO" id="GO:0008270">
    <property type="term" value="F:zinc ion binding"/>
    <property type="evidence" value="ECO:0007669"/>
    <property type="project" value="InterPro"/>
</dbReference>
<dbReference type="InterPro" id="IPR001138">
    <property type="entry name" value="Zn2Cys6_DnaBD"/>
</dbReference>
<evidence type="ECO:0000313" key="4">
    <source>
        <dbReference type="Proteomes" id="UP000256328"/>
    </source>
</evidence>
<keyword evidence="2" id="KW-0539">Nucleus</keyword>
<proteinExistence type="predicted"/>
<keyword evidence="4" id="KW-1185">Reference proteome</keyword>
<comment type="subcellular location">
    <subcellularLocation>
        <location evidence="1">Nucleus</location>
    </subcellularLocation>
</comment>
<gene>
    <name evidence="3" type="ORF">BP5796_11359</name>
</gene>
<dbReference type="CDD" id="cd00067">
    <property type="entry name" value="GAL4"/>
    <property type="match status" value="1"/>
</dbReference>
<accession>A0A3D8QIA4</accession>
<evidence type="ECO:0000256" key="2">
    <source>
        <dbReference type="ARBA" id="ARBA00023242"/>
    </source>
</evidence>
<dbReference type="GO" id="GO:0000981">
    <property type="term" value="F:DNA-binding transcription factor activity, RNA polymerase II-specific"/>
    <property type="evidence" value="ECO:0007669"/>
    <property type="project" value="InterPro"/>
</dbReference>
<protein>
    <recommendedName>
        <fullName evidence="5">Zn(2)-C6 fungal-type domain-containing protein</fullName>
    </recommendedName>
</protein>